<protein>
    <recommendedName>
        <fullName evidence="1">DUF1330 domain-containing protein</fullName>
    </recommendedName>
</protein>
<comment type="caution">
    <text evidence="2">The sequence shown here is derived from an EMBL/GenBank/DDBJ whole genome shotgun (WGS) entry which is preliminary data.</text>
</comment>
<dbReference type="Gene3D" id="3.30.70.100">
    <property type="match status" value="1"/>
</dbReference>
<evidence type="ECO:0000259" key="1">
    <source>
        <dbReference type="Pfam" id="PF07045"/>
    </source>
</evidence>
<keyword evidence="3" id="KW-1185">Reference proteome</keyword>
<dbReference type="PANTHER" id="PTHR41521">
    <property type="match status" value="1"/>
</dbReference>
<gene>
    <name evidence="2" type="ORF">FH603_5526</name>
</gene>
<sequence>MMENQTMPKGYLIATFTIHDQAMFQKYAEAGKNLAAKFNGRVILSDSNPKILEGKSEAIIVVVEFATHADAERCYHSPEYTIAKQFRIAATTSTIILAEGLTQ</sequence>
<dbReference type="Pfam" id="PF07045">
    <property type="entry name" value="DUF1330"/>
    <property type="match status" value="1"/>
</dbReference>
<organism evidence="2 3">
    <name type="scientific">Spirosoma utsteinense</name>
    <dbReference type="NCBI Taxonomy" id="2585773"/>
    <lineage>
        <taxon>Bacteria</taxon>
        <taxon>Pseudomonadati</taxon>
        <taxon>Bacteroidota</taxon>
        <taxon>Cytophagia</taxon>
        <taxon>Cytophagales</taxon>
        <taxon>Cytophagaceae</taxon>
        <taxon>Spirosoma</taxon>
    </lineage>
</organism>
<name>A0ABR6WEQ6_9BACT</name>
<proteinExistence type="predicted"/>
<accession>A0ABR6WEQ6</accession>
<dbReference type="SUPFAM" id="SSF54909">
    <property type="entry name" value="Dimeric alpha+beta barrel"/>
    <property type="match status" value="1"/>
</dbReference>
<dbReference type="PANTHER" id="PTHR41521:SF4">
    <property type="entry name" value="BLR0684 PROTEIN"/>
    <property type="match status" value="1"/>
</dbReference>
<dbReference type="InterPro" id="IPR010753">
    <property type="entry name" value="DUF1330"/>
</dbReference>
<dbReference type="Proteomes" id="UP000700732">
    <property type="component" value="Unassembled WGS sequence"/>
</dbReference>
<reference evidence="2 3" key="1">
    <citation type="submission" date="2019-06" db="EMBL/GenBank/DDBJ databases">
        <title>Spirosoma utsteinense sp. nov. isolated from Antarctic ice-free soils.</title>
        <authorList>
            <person name="Tahon G."/>
        </authorList>
    </citation>
    <scope>NUCLEOTIDE SEQUENCE [LARGE SCALE GENOMIC DNA]</scope>
    <source>
        <strain evidence="2 3">LMG 31447</strain>
    </source>
</reference>
<dbReference type="InterPro" id="IPR011008">
    <property type="entry name" value="Dimeric_a/b-barrel"/>
</dbReference>
<evidence type="ECO:0000313" key="3">
    <source>
        <dbReference type="Proteomes" id="UP000700732"/>
    </source>
</evidence>
<feature type="domain" description="DUF1330" evidence="1">
    <location>
        <begin position="9"/>
        <end position="100"/>
    </location>
</feature>
<evidence type="ECO:0000313" key="2">
    <source>
        <dbReference type="EMBL" id="MBC3794994.1"/>
    </source>
</evidence>
<dbReference type="EMBL" id="VFIA01000071">
    <property type="protein sequence ID" value="MBC3794994.1"/>
    <property type="molecule type" value="Genomic_DNA"/>
</dbReference>